<dbReference type="EMBL" id="JAVREQ010000014">
    <property type="protein sequence ID" value="MDT0380363.1"/>
    <property type="molecule type" value="Genomic_DNA"/>
</dbReference>
<keyword evidence="3" id="KW-0949">S-adenosyl-L-methionine</keyword>
<dbReference type="CDD" id="cd02440">
    <property type="entry name" value="AdoMet_MTases"/>
    <property type="match status" value="1"/>
</dbReference>
<gene>
    <name evidence="5" type="ORF">RM572_16535</name>
</gene>
<reference evidence="6" key="1">
    <citation type="submission" date="2023-07" db="EMBL/GenBank/DDBJ databases">
        <title>30 novel species of actinomycetes from the DSMZ collection.</title>
        <authorList>
            <person name="Nouioui I."/>
        </authorList>
    </citation>
    <scope>NUCLEOTIDE SEQUENCE [LARGE SCALE GENOMIC DNA]</scope>
    <source>
        <strain evidence="6">DSM 42041</strain>
    </source>
</reference>
<dbReference type="Pfam" id="PF13649">
    <property type="entry name" value="Methyltransf_25"/>
    <property type="match status" value="1"/>
</dbReference>
<proteinExistence type="predicted"/>
<dbReference type="PANTHER" id="PTHR43464">
    <property type="entry name" value="METHYLTRANSFERASE"/>
    <property type="match status" value="1"/>
</dbReference>
<evidence type="ECO:0000259" key="4">
    <source>
        <dbReference type="Pfam" id="PF13649"/>
    </source>
</evidence>
<evidence type="ECO:0000313" key="5">
    <source>
        <dbReference type="EMBL" id="MDT0380363.1"/>
    </source>
</evidence>
<dbReference type="Gene3D" id="3.40.50.150">
    <property type="entry name" value="Vaccinia Virus protein VP39"/>
    <property type="match status" value="1"/>
</dbReference>
<accession>A0ABU2NVV4</accession>
<dbReference type="GO" id="GO:0008168">
    <property type="term" value="F:methyltransferase activity"/>
    <property type="evidence" value="ECO:0007669"/>
    <property type="project" value="UniProtKB-KW"/>
</dbReference>
<dbReference type="InterPro" id="IPR029063">
    <property type="entry name" value="SAM-dependent_MTases_sf"/>
</dbReference>
<evidence type="ECO:0000256" key="1">
    <source>
        <dbReference type="ARBA" id="ARBA00022603"/>
    </source>
</evidence>
<organism evidence="5 6">
    <name type="scientific">Streptomyces hazeniae</name>
    <dbReference type="NCBI Taxonomy" id="3075538"/>
    <lineage>
        <taxon>Bacteria</taxon>
        <taxon>Bacillati</taxon>
        <taxon>Actinomycetota</taxon>
        <taxon>Actinomycetes</taxon>
        <taxon>Kitasatosporales</taxon>
        <taxon>Streptomycetaceae</taxon>
        <taxon>Streptomyces</taxon>
    </lineage>
</organism>
<sequence>MVTTADTFDGALEKWRDWQRSPWGRLRYTLAAHNLARHLPAPGGQQPLRILDLAGADGGDAVPLARAGHRVTIADYSPGMLAAARERAAAAGVAERVTTVETDVFDLPAPLRDGGWDAVLCHNLLQYVTEVEPALRAATAPLRPGGLLSLMAINRHSVPLALAVRDLDPAAALEALDDRRGRTVTFDAPVVLHTAEEVRAVLRTLGHHEPAHYGIRTVADHITDDDRKREPGFYAGLEALELALTDRDPYVHTARLFQLVSRSA</sequence>
<keyword evidence="2" id="KW-0808">Transferase</keyword>
<feature type="domain" description="Methyltransferase" evidence="4">
    <location>
        <begin position="50"/>
        <end position="146"/>
    </location>
</feature>
<keyword evidence="1 5" id="KW-0489">Methyltransferase</keyword>
<protein>
    <submittedName>
        <fullName evidence="5">Methyltransferase domain-containing protein</fullName>
    </submittedName>
</protein>
<name>A0ABU2NVV4_9ACTN</name>
<dbReference type="PANTHER" id="PTHR43464:SF19">
    <property type="entry name" value="UBIQUINONE BIOSYNTHESIS O-METHYLTRANSFERASE, MITOCHONDRIAL"/>
    <property type="match status" value="1"/>
</dbReference>
<dbReference type="GO" id="GO:0032259">
    <property type="term" value="P:methylation"/>
    <property type="evidence" value="ECO:0007669"/>
    <property type="project" value="UniProtKB-KW"/>
</dbReference>
<evidence type="ECO:0000256" key="3">
    <source>
        <dbReference type="ARBA" id="ARBA00022691"/>
    </source>
</evidence>
<evidence type="ECO:0000313" key="6">
    <source>
        <dbReference type="Proteomes" id="UP001183414"/>
    </source>
</evidence>
<dbReference type="InterPro" id="IPR041698">
    <property type="entry name" value="Methyltransf_25"/>
</dbReference>
<comment type="caution">
    <text evidence="5">The sequence shown here is derived from an EMBL/GenBank/DDBJ whole genome shotgun (WGS) entry which is preliminary data.</text>
</comment>
<evidence type="ECO:0000256" key="2">
    <source>
        <dbReference type="ARBA" id="ARBA00022679"/>
    </source>
</evidence>
<dbReference type="Proteomes" id="UP001183414">
    <property type="component" value="Unassembled WGS sequence"/>
</dbReference>
<dbReference type="SUPFAM" id="SSF53335">
    <property type="entry name" value="S-adenosyl-L-methionine-dependent methyltransferases"/>
    <property type="match status" value="1"/>
</dbReference>
<dbReference type="RefSeq" id="WP_311674121.1">
    <property type="nucleotide sequence ID" value="NZ_JAVREQ010000014.1"/>
</dbReference>
<keyword evidence="6" id="KW-1185">Reference proteome</keyword>